<reference evidence="1 2" key="1">
    <citation type="journal article" date="2016" name="Proc. Natl. Acad. Sci. U.S.A.">
        <title>Lipid metabolic changes in an early divergent fungus govern the establishment of a mutualistic symbiosis with endobacteria.</title>
        <authorList>
            <person name="Lastovetsky O.A."/>
            <person name="Gaspar M.L."/>
            <person name="Mondo S.J."/>
            <person name="LaButti K.M."/>
            <person name="Sandor L."/>
            <person name="Grigoriev I.V."/>
            <person name="Henry S.A."/>
            <person name="Pawlowska T.E."/>
        </authorList>
    </citation>
    <scope>NUCLEOTIDE SEQUENCE [LARGE SCALE GENOMIC DNA]</scope>
    <source>
        <strain evidence="1 2">ATCC 11559</strain>
    </source>
</reference>
<dbReference type="PROSITE" id="PS51257">
    <property type="entry name" value="PROKAR_LIPOPROTEIN"/>
    <property type="match status" value="1"/>
</dbReference>
<name>A0A1X0S436_RHIZD</name>
<organism evidence="1 2">
    <name type="scientific">Rhizopus microsporus</name>
    <dbReference type="NCBI Taxonomy" id="58291"/>
    <lineage>
        <taxon>Eukaryota</taxon>
        <taxon>Fungi</taxon>
        <taxon>Fungi incertae sedis</taxon>
        <taxon>Mucoromycota</taxon>
        <taxon>Mucoromycotina</taxon>
        <taxon>Mucoromycetes</taxon>
        <taxon>Mucorales</taxon>
        <taxon>Mucorineae</taxon>
        <taxon>Rhizopodaceae</taxon>
        <taxon>Rhizopus</taxon>
    </lineage>
</organism>
<evidence type="ECO:0000313" key="1">
    <source>
        <dbReference type="EMBL" id="ORE19046.1"/>
    </source>
</evidence>
<proteinExistence type="predicted"/>
<gene>
    <name evidence="1" type="ORF">BCV71DRAFT_234440</name>
</gene>
<accession>A0A1X0S436</accession>
<protein>
    <submittedName>
        <fullName evidence="1">Uncharacterized protein</fullName>
    </submittedName>
</protein>
<sequence>MSRLPLPPFVISTSKASSCRIGQMIWFFGLLMSCSVVKPIHIVKADQGLRTLSRNTRLNIVFSSEAYEFALGPSVFQLMNDILISITIRKNVVFIVFNMRPLCLLNDDNKKWIKNCLKKRKRKTKSVRFTTNKDIYYTHSSIEYDRSSMLSFEDMKEGESLKMDSLLMLDDNDEFDKQVIRNTKLNKKQGYHSIAVLVNYRANI</sequence>
<evidence type="ECO:0000313" key="2">
    <source>
        <dbReference type="Proteomes" id="UP000242381"/>
    </source>
</evidence>
<dbReference type="Proteomes" id="UP000242381">
    <property type="component" value="Unassembled WGS sequence"/>
</dbReference>
<dbReference type="EMBL" id="KV921318">
    <property type="protein sequence ID" value="ORE19046.1"/>
    <property type="molecule type" value="Genomic_DNA"/>
</dbReference>
<dbReference type="AlphaFoldDB" id="A0A1X0S436"/>